<organism evidence="1 2">
    <name type="scientific">Anabaena azotica FACHB-119</name>
    <dbReference type="NCBI Taxonomy" id="947527"/>
    <lineage>
        <taxon>Bacteria</taxon>
        <taxon>Bacillati</taxon>
        <taxon>Cyanobacteriota</taxon>
        <taxon>Cyanophyceae</taxon>
        <taxon>Nostocales</taxon>
        <taxon>Nostocaceae</taxon>
        <taxon>Anabaena</taxon>
        <taxon>Anabaena azotica</taxon>
    </lineage>
</organism>
<name>A0ABR8D4L4_9NOST</name>
<evidence type="ECO:0000313" key="1">
    <source>
        <dbReference type="EMBL" id="MBD2501634.1"/>
    </source>
</evidence>
<proteinExistence type="predicted"/>
<sequence>MRQFFRRDAELESCLLVDATSLVRQVSSETAIVSTNVDCVIKVHT</sequence>
<dbReference type="EMBL" id="JACJSG010000016">
    <property type="protein sequence ID" value="MBD2501634.1"/>
    <property type="molecule type" value="Genomic_DNA"/>
</dbReference>
<accession>A0ABR8D4L4</accession>
<dbReference type="Proteomes" id="UP000661112">
    <property type="component" value="Unassembled WGS sequence"/>
</dbReference>
<protein>
    <submittedName>
        <fullName evidence="1">Uncharacterized protein</fullName>
    </submittedName>
</protein>
<evidence type="ECO:0000313" key="2">
    <source>
        <dbReference type="Proteomes" id="UP000661112"/>
    </source>
</evidence>
<reference evidence="1 2" key="1">
    <citation type="journal article" date="2020" name="ISME J.">
        <title>Comparative genomics reveals insights into cyanobacterial evolution and habitat adaptation.</title>
        <authorList>
            <person name="Chen M.Y."/>
            <person name="Teng W.K."/>
            <person name="Zhao L."/>
            <person name="Hu C.X."/>
            <person name="Zhou Y.K."/>
            <person name="Han B.P."/>
            <person name="Song L.R."/>
            <person name="Shu W.S."/>
        </authorList>
    </citation>
    <scope>NUCLEOTIDE SEQUENCE [LARGE SCALE GENOMIC DNA]</scope>
    <source>
        <strain evidence="1 2">FACHB-119</strain>
    </source>
</reference>
<comment type="caution">
    <text evidence="1">The sequence shown here is derived from an EMBL/GenBank/DDBJ whole genome shotgun (WGS) entry which is preliminary data.</text>
</comment>
<dbReference type="RefSeq" id="WP_190472819.1">
    <property type="nucleotide sequence ID" value="NZ_JACJSG010000016.1"/>
</dbReference>
<keyword evidence="2" id="KW-1185">Reference proteome</keyword>
<gene>
    <name evidence="1" type="ORF">H6G83_13650</name>
</gene>